<sequence length="153" mass="16698">MKLILYDATRPRPGFQPRYAQGDLNDWIPRPVASDERDSEFYQHFNHVTGAHKDLSSLANVDAMYAAEAAVIAATTFPSSNSQIDTAAHDVWSSHEDANLFSAAATASNSTVLDDIIAFLNTEAHEDWSPRADNVDAEMFDEDAMVGFTSSGA</sequence>
<name>A0A4Z0A4T5_9AGAM</name>
<protein>
    <submittedName>
        <fullName evidence="1">Uncharacterized protein</fullName>
    </submittedName>
</protein>
<keyword evidence="2" id="KW-1185">Reference proteome</keyword>
<accession>A0A4Z0A4T5</accession>
<comment type="caution">
    <text evidence="1">The sequence shown here is derived from an EMBL/GenBank/DDBJ whole genome shotgun (WGS) entry which is preliminary data.</text>
</comment>
<evidence type="ECO:0000313" key="1">
    <source>
        <dbReference type="EMBL" id="TFY81261.1"/>
    </source>
</evidence>
<dbReference type="EMBL" id="SFCI01000232">
    <property type="protein sequence ID" value="TFY81261.1"/>
    <property type="molecule type" value="Genomic_DNA"/>
</dbReference>
<gene>
    <name evidence="1" type="ORF">EWM64_g2755</name>
</gene>
<dbReference type="Proteomes" id="UP000298061">
    <property type="component" value="Unassembled WGS sequence"/>
</dbReference>
<evidence type="ECO:0000313" key="2">
    <source>
        <dbReference type="Proteomes" id="UP000298061"/>
    </source>
</evidence>
<dbReference type="AlphaFoldDB" id="A0A4Z0A4T5"/>
<organism evidence="1 2">
    <name type="scientific">Hericium alpestre</name>
    <dbReference type="NCBI Taxonomy" id="135208"/>
    <lineage>
        <taxon>Eukaryota</taxon>
        <taxon>Fungi</taxon>
        <taxon>Dikarya</taxon>
        <taxon>Basidiomycota</taxon>
        <taxon>Agaricomycotina</taxon>
        <taxon>Agaricomycetes</taxon>
        <taxon>Russulales</taxon>
        <taxon>Hericiaceae</taxon>
        <taxon>Hericium</taxon>
    </lineage>
</organism>
<proteinExistence type="predicted"/>
<reference evidence="1 2" key="1">
    <citation type="submission" date="2019-02" db="EMBL/GenBank/DDBJ databases">
        <title>Genome sequencing of the rare red list fungi Hericium alpestre (H. flagellum).</title>
        <authorList>
            <person name="Buettner E."/>
            <person name="Kellner H."/>
        </authorList>
    </citation>
    <scope>NUCLEOTIDE SEQUENCE [LARGE SCALE GENOMIC DNA]</scope>
    <source>
        <strain evidence="1 2">DSM 108284</strain>
    </source>
</reference>